<dbReference type="Proteomes" id="UP000663852">
    <property type="component" value="Unassembled WGS sequence"/>
</dbReference>
<organism evidence="1 2">
    <name type="scientific">Adineta ricciae</name>
    <name type="common">Rotifer</name>
    <dbReference type="NCBI Taxonomy" id="249248"/>
    <lineage>
        <taxon>Eukaryota</taxon>
        <taxon>Metazoa</taxon>
        <taxon>Spiralia</taxon>
        <taxon>Gnathifera</taxon>
        <taxon>Rotifera</taxon>
        <taxon>Eurotatoria</taxon>
        <taxon>Bdelloidea</taxon>
        <taxon>Adinetida</taxon>
        <taxon>Adinetidae</taxon>
        <taxon>Adineta</taxon>
    </lineage>
</organism>
<name>A0A814W5C2_ADIRI</name>
<gene>
    <name evidence="1" type="ORF">EDS130_LOCUS24985</name>
</gene>
<dbReference type="AlphaFoldDB" id="A0A814W5C2"/>
<dbReference type="EMBL" id="CAJNOJ010000145">
    <property type="protein sequence ID" value="CAF1194163.1"/>
    <property type="molecule type" value="Genomic_DNA"/>
</dbReference>
<comment type="caution">
    <text evidence="1">The sequence shown here is derived from an EMBL/GenBank/DDBJ whole genome shotgun (WGS) entry which is preliminary data.</text>
</comment>
<proteinExistence type="predicted"/>
<evidence type="ECO:0000313" key="1">
    <source>
        <dbReference type="EMBL" id="CAF1194163.1"/>
    </source>
</evidence>
<reference evidence="1" key="1">
    <citation type="submission" date="2021-02" db="EMBL/GenBank/DDBJ databases">
        <authorList>
            <person name="Nowell W R."/>
        </authorList>
    </citation>
    <scope>NUCLEOTIDE SEQUENCE</scope>
</reference>
<sequence>MKADQDGEDQLIGVREIHPNYLAISPEFCSDTQLFSKCELLLNIVKYTGKPISCSSSKMRMSGQFIIESLEND</sequence>
<protein>
    <submittedName>
        <fullName evidence="1">Uncharacterized protein</fullName>
    </submittedName>
</protein>
<accession>A0A814W5C2</accession>
<evidence type="ECO:0000313" key="2">
    <source>
        <dbReference type="Proteomes" id="UP000663852"/>
    </source>
</evidence>